<gene>
    <name evidence="1" type="primary">HOXB2A</name>
</gene>
<sequence length="33" mass="3784">AELPRQPRGFLRGGLRPLHKHTVHYRPAAPELL</sequence>
<name>A0A1A8NIP5_9TELE</name>
<feature type="non-terminal residue" evidence="1">
    <location>
        <position position="1"/>
    </location>
</feature>
<dbReference type="EMBL" id="HAEH01002395">
    <property type="protein sequence ID" value="SBR68836.1"/>
    <property type="molecule type" value="Transcribed_RNA"/>
</dbReference>
<accession>A0A1A8NIP5</accession>
<protein>
    <submittedName>
        <fullName evidence="1">Homeo box B2a</fullName>
    </submittedName>
</protein>
<reference evidence="1" key="1">
    <citation type="submission" date="2016-05" db="EMBL/GenBank/DDBJ databases">
        <authorList>
            <person name="Lavstsen T."/>
            <person name="Jespersen J.S."/>
        </authorList>
    </citation>
    <scope>NUCLEOTIDE SEQUENCE</scope>
    <source>
        <tissue evidence="1">Brain</tissue>
    </source>
</reference>
<proteinExistence type="predicted"/>
<evidence type="ECO:0000313" key="1">
    <source>
        <dbReference type="EMBL" id="SBR68836.1"/>
    </source>
</evidence>
<organism evidence="1">
    <name type="scientific">Nothobranchius rachovii</name>
    <name type="common">bluefin notho</name>
    <dbReference type="NCBI Taxonomy" id="451742"/>
    <lineage>
        <taxon>Eukaryota</taxon>
        <taxon>Metazoa</taxon>
        <taxon>Chordata</taxon>
        <taxon>Craniata</taxon>
        <taxon>Vertebrata</taxon>
        <taxon>Euteleostomi</taxon>
        <taxon>Actinopterygii</taxon>
        <taxon>Neopterygii</taxon>
        <taxon>Teleostei</taxon>
        <taxon>Neoteleostei</taxon>
        <taxon>Acanthomorphata</taxon>
        <taxon>Ovalentaria</taxon>
        <taxon>Atherinomorphae</taxon>
        <taxon>Cyprinodontiformes</taxon>
        <taxon>Nothobranchiidae</taxon>
        <taxon>Nothobranchius</taxon>
    </lineage>
</organism>
<dbReference type="AlphaFoldDB" id="A0A1A8NIP5"/>
<reference evidence="1" key="2">
    <citation type="submission" date="2016-06" db="EMBL/GenBank/DDBJ databases">
        <title>The genome of a short-lived fish provides insights into sex chromosome evolution and the genetic control of aging.</title>
        <authorList>
            <person name="Reichwald K."/>
            <person name="Felder M."/>
            <person name="Petzold A."/>
            <person name="Koch P."/>
            <person name="Groth M."/>
            <person name="Platzer M."/>
        </authorList>
    </citation>
    <scope>NUCLEOTIDE SEQUENCE</scope>
    <source>
        <tissue evidence="1">Brain</tissue>
    </source>
</reference>
<feature type="non-terminal residue" evidence="1">
    <location>
        <position position="33"/>
    </location>
</feature>